<protein>
    <submittedName>
        <fullName evidence="1">Unannotated protein</fullName>
    </submittedName>
</protein>
<organism evidence="1">
    <name type="scientific">freshwater metagenome</name>
    <dbReference type="NCBI Taxonomy" id="449393"/>
    <lineage>
        <taxon>unclassified sequences</taxon>
        <taxon>metagenomes</taxon>
        <taxon>ecological metagenomes</taxon>
    </lineage>
</organism>
<accession>A0A6J6BVW7</accession>
<proteinExistence type="predicted"/>
<gene>
    <name evidence="1" type="ORF">UFOPK1495_00306</name>
</gene>
<dbReference type="AlphaFoldDB" id="A0A6J6BVW7"/>
<dbReference type="EMBL" id="CAEZSU010000021">
    <property type="protein sequence ID" value="CAB4542905.1"/>
    <property type="molecule type" value="Genomic_DNA"/>
</dbReference>
<name>A0A6J6BVW7_9ZZZZ</name>
<sequence>MKHAVVVAEKGGVSHVLGVNMSRLGRTIGPIAKFSALDIVAPPNGGGLHDLGIVEQARPQHRTQQPHWRVGAVATLKAGIIGVGRTTTFDRNHEVHIHTLWLDDLCVVELLGRFDITDVLQEKVRAFSSEGVVHPVVLEPQRTSALRWVGTRAVPTPERRIRSLRFK</sequence>
<reference evidence="1" key="1">
    <citation type="submission" date="2020-05" db="EMBL/GenBank/DDBJ databases">
        <authorList>
            <person name="Chiriac C."/>
            <person name="Salcher M."/>
            <person name="Ghai R."/>
            <person name="Kavagutti S V."/>
        </authorList>
    </citation>
    <scope>NUCLEOTIDE SEQUENCE</scope>
</reference>
<evidence type="ECO:0000313" key="1">
    <source>
        <dbReference type="EMBL" id="CAB4542905.1"/>
    </source>
</evidence>